<feature type="transmembrane region" description="Helical" evidence="1">
    <location>
        <begin position="66"/>
        <end position="86"/>
    </location>
</feature>
<organism evidence="2 3">
    <name type="scientific">Coprococcus aceti</name>
    <dbReference type="NCBI Taxonomy" id="2981786"/>
    <lineage>
        <taxon>Bacteria</taxon>
        <taxon>Bacillati</taxon>
        <taxon>Bacillota</taxon>
        <taxon>Clostridia</taxon>
        <taxon>Lachnospirales</taxon>
        <taxon>Lachnospiraceae</taxon>
        <taxon>Coprococcus</taxon>
    </lineage>
</organism>
<proteinExistence type="predicted"/>
<dbReference type="Proteomes" id="UP001494672">
    <property type="component" value="Unassembled WGS sequence"/>
</dbReference>
<sequence length="118" mass="12507">MTIGSWSGTGYMVIDPETGAGAYMISGGLCGGSTAEAIYSMFLVSQLYFSVTLESQVQGIVSMAEILSYAVLFDGMLATAVAYGGMNQAIMKLMGYNWIDMFKDGFLGILDGYSKIGS</sequence>
<dbReference type="RefSeq" id="WP_173795154.1">
    <property type="nucleotide sequence ID" value="NZ_JBBNGJ010000003.1"/>
</dbReference>
<evidence type="ECO:0000256" key="1">
    <source>
        <dbReference type="SAM" id="Phobius"/>
    </source>
</evidence>
<evidence type="ECO:0000313" key="2">
    <source>
        <dbReference type="EMBL" id="MEQ2592315.1"/>
    </source>
</evidence>
<keyword evidence="1" id="KW-1133">Transmembrane helix</keyword>
<dbReference type="EMBL" id="JBBNGJ010000003">
    <property type="protein sequence ID" value="MEQ2592315.1"/>
    <property type="molecule type" value="Genomic_DNA"/>
</dbReference>
<keyword evidence="1" id="KW-0812">Transmembrane</keyword>
<name>A0ABV1I7W4_9FIRM</name>
<protein>
    <submittedName>
        <fullName evidence="2">Uncharacterized protein</fullName>
    </submittedName>
</protein>
<evidence type="ECO:0000313" key="3">
    <source>
        <dbReference type="Proteomes" id="UP001494672"/>
    </source>
</evidence>
<reference evidence="2 3" key="1">
    <citation type="submission" date="2024-04" db="EMBL/GenBank/DDBJ databases">
        <title>Human intestinal bacterial collection.</title>
        <authorList>
            <person name="Pauvert C."/>
            <person name="Hitch T.C.A."/>
            <person name="Clavel T."/>
        </authorList>
    </citation>
    <scope>NUCLEOTIDE SEQUENCE [LARGE SCALE GENOMIC DNA]</scope>
    <source>
        <strain evidence="2 3">CLA-AA-H181</strain>
    </source>
</reference>
<keyword evidence="3" id="KW-1185">Reference proteome</keyword>
<comment type="caution">
    <text evidence="2">The sequence shown here is derived from an EMBL/GenBank/DDBJ whole genome shotgun (WGS) entry which is preliminary data.</text>
</comment>
<gene>
    <name evidence="2" type="ORF">AAAU18_05235</name>
</gene>
<keyword evidence="1" id="KW-0472">Membrane</keyword>
<accession>A0ABV1I7W4</accession>